<dbReference type="Proteomes" id="UP001500866">
    <property type="component" value="Unassembled WGS sequence"/>
</dbReference>
<accession>A0ABP3QVT2</accession>
<dbReference type="EMBL" id="BAAADS010000006">
    <property type="protein sequence ID" value="GAA0595178.1"/>
    <property type="molecule type" value="Genomic_DNA"/>
</dbReference>
<sequence>MWDETKGYECDKDQGWFVIGSTDIYFNLVLFWMANKYVAIAYYTNHSNTTDNGSSSYLIYAVYG</sequence>
<keyword evidence="2" id="KW-1185">Reference proteome</keyword>
<name>A0ABP3QVT2_9BACI</name>
<evidence type="ECO:0000313" key="1">
    <source>
        <dbReference type="EMBL" id="GAA0595178.1"/>
    </source>
</evidence>
<reference evidence="2" key="1">
    <citation type="journal article" date="2019" name="Int. J. Syst. Evol. Microbiol.">
        <title>The Global Catalogue of Microorganisms (GCM) 10K type strain sequencing project: providing services to taxonomists for standard genome sequencing and annotation.</title>
        <authorList>
            <consortium name="The Broad Institute Genomics Platform"/>
            <consortium name="The Broad Institute Genome Sequencing Center for Infectious Disease"/>
            <person name="Wu L."/>
            <person name="Ma J."/>
        </authorList>
    </citation>
    <scope>NUCLEOTIDE SEQUENCE [LARGE SCALE GENOMIC DNA]</scope>
    <source>
        <strain evidence="2">JCM 15395</strain>
    </source>
</reference>
<comment type="caution">
    <text evidence="1">The sequence shown here is derived from an EMBL/GenBank/DDBJ whole genome shotgun (WGS) entry which is preliminary data.</text>
</comment>
<organism evidence="1 2">
    <name type="scientific">Virgibacillus siamensis</name>
    <dbReference type="NCBI Taxonomy" id="480071"/>
    <lineage>
        <taxon>Bacteria</taxon>
        <taxon>Bacillati</taxon>
        <taxon>Bacillota</taxon>
        <taxon>Bacilli</taxon>
        <taxon>Bacillales</taxon>
        <taxon>Bacillaceae</taxon>
        <taxon>Virgibacillus</taxon>
    </lineage>
</organism>
<protein>
    <submittedName>
        <fullName evidence="1">Uncharacterized protein</fullName>
    </submittedName>
</protein>
<evidence type="ECO:0000313" key="2">
    <source>
        <dbReference type="Proteomes" id="UP001500866"/>
    </source>
</evidence>
<gene>
    <name evidence="1" type="ORF">GCM10009001_09130</name>
</gene>
<proteinExistence type="predicted"/>